<dbReference type="Proteomes" id="UP001596099">
    <property type="component" value="Unassembled WGS sequence"/>
</dbReference>
<dbReference type="CDD" id="cd00293">
    <property type="entry name" value="USP-like"/>
    <property type="match status" value="1"/>
</dbReference>
<dbReference type="RefSeq" id="WP_247415301.1">
    <property type="nucleotide sequence ID" value="NZ_JALLGW010000001.1"/>
</dbReference>
<accession>A0ABD5RPJ6</accession>
<protein>
    <submittedName>
        <fullName evidence="2">Universal stress protein</fullName>
    </submittedName>
</protein>
<evidence type="ECO:0000259" key="1">
    <source>
        <dbReference type="Pfam" id="PF00582"/>
    </source>
</evidence>
<name>A0ABD5RPJ6_9EURY</name>
<feature type="domain" description="UspA" evidence="1">
    <location>
        <begin position="45"/>
        <end position="127"/>
    </location>
</feature>
<evidence type="ECO:0000313" key="2">
    <source>
        <dbReference type="EMBL" id="MFC5972204.1"/>
    </source>
</evidence>
<dbReference type="EMBL" id="JBHSQH010000001">
    <property type="protein sequence ID" value="MFC5972204.1"/>
    <property type="molecule type" value="Genomic_DNA"/>
</dbReference>
<sequence length="132" mass="14256">MTTFVVATKSVETSEPINEYLRGRLTDGDEVYVVNSQEGGDDSDADEIRSGTDALDVLTEGIDVPVETHQFVRGNSPAEDILAAADEYDADEICIAVRKRNPTGKIVFGSVAQDVLLSTDRPVVAVPLDTER</sequence>
<reference evidence="2 3" key="1">
    <citation type="journal article" date="2019" name="Int. J. Syst. Evol. Microbiol.">
        <title>The Global Catalogue of Microorganisms (GCM) 10K type strain sequencing project: providing services to taxonomists for standard genome sequencing and annotation.</title>
        <authorList>
            <consortium name="The Broad Institute Genomics Platform"/>
            <consortium name="The Broad Institute Genome Sequencing Center for Infectious Disease"/>
            <person name="Wu L."/>
            <person name="Ma J."/>
        </authorList>
    </citation>
    <scope>NUCLEOTIDE SEQUENCE [LARGE SCALE GENOMIC DNA]</scope>
    <source>
        <strain evidence="2 3">CGMCC 1.12543</strain>
    </source>
</reference>
<gene>
    <name evidence="2" type="ORF">ACFPYI_12760</name>
</gene>
<organism evidence="2 3">
    <name type="scientific">Halomarina salina</name>
    <dbReference type="NCBI Taxonomy" id="1872699"/>
    <lineage>
        <taxon>Archaea</taxon>
        <taxon>Methanobacteriati</taxon>
        <taxon>Methanobacteriota</taxon>
        <taxon>Stenosarchaea group</taxon>
        <taxon>Halobacteria</taxon>
        <taxon>Halobacteriales</taxon>
        <taxon>Natronomonadaceae</taxon>
        <taxon>Halomarina</taxon>
    </lineage>
</organism>
<dbReference type="Gene3D" id="3.40.50.620">
    <property type="entry name" value="HUPs"/>
    <property type="match status" value="1"/>
</dbReference>
<dbReference type="Pfam" id="PF00582">
    <property type="entry name" value="Usp"/>
    <property type="match status" value="1"/>
</dbReference>
<dbReference type="SUPFAM" id="SSF52402">
    <property type="entry name" value="Adenine nucleotide alpha hydrolases-like"/>
    <property type="match status" value="1"/>
</dbReference>
<dbReference type="InterPro" id="IPR006016">
    <property type="entry name" value="UspA"/>
</dbReference>
<proteinExistence type="predicted"/>
<keyword evidence="3" id="KW-1185">Reference proteome</keyword>
<dbReference type="InterPro" id="IPR014729">
    <property type="entry name" value="Rossmann-like_a/b/a_fold"/>
</dbReference>
<evidence type="ECO:0000313" key="3">
    <source>
        <dbReference type="Proteomes" id="UP001596099"/>
    </source>
</evidence>
<comment type="caution">
    <text evidence="2">The sequence shown here is derived from an EMBL/GenBank/DDBJ whole genome shotgun (WGS) entry which is preliminary data.</text>
</comment>
<dbReference type="AlphaFoldDB" id="A0ABD5RPJ6"/>